<feature type="coiled-coil region" evidence="1">
    <location>
        <begin position="382"/>
        <end position="416"/>
    </location>
</feature>
<keyword evidence="3" id="KW-1185">Reference proteome</keyword>
<evidence type="ECO:0000313" key="3">
    <source>
        <dbReference type="Proteomes" id="UP000078348"/>
    </source>
</evidence>
<proteinExistence type="predicted"/>
<name>A0A196SL94_BLAHN</name>
<feature type="coiled-coil region" evidence="1">
    <location>
        <begin position="34"/>
        <end position="76"/>
    </location>
</feature>
<dbReference type="AlphaFoldDB" id="A0A196SL94"/>
<sequence>MTVEHDTDHLATVNRLELLLSSLSTKLSQTVSYYEKCILRLKEENTQLKELHEKEKRQWDEEKRSLLREIDKHNADRQKRHTNSKEVAMDIISLKQACSTLRRNTYCLKSTMKSFIRETADWLPHLHSGIEILHNSTSCLPGVLSQLGGLQSQLQQATAESQLIHFSAYMESDPQRSDRVVFPASLPLPLLQPLLLPLLRSSSHFFLLGSSSIRLAPVWRYVASKLLRACPTLDQPLQVQALSVTASDEKIVLFNSEVNCVADLKAVVKSVAAVGTHHWLQVRSGAHVAVLSVWGIAAGEGGAADRGYAVLCELLQLLSCQSAVLPFSNSALTQLLEGELMEPTPSVVLTLDEGVEETGGRLRQCLRRRRSRSSSLSAAEKLNALKNELFVMENDADAYEDEIRRLNDVIQSLRNG</sequence>
<evidence type="ECO:0000313" key="2">
    <source>
        <dbReference type="EMBL" id="OAO17830.1"/>
    </source>
</evidence>
<reference evidence="2 3" key="1">
    <citation type="submission" date="2016-05" db="EMBL/GenBank/DDBJ databases">
        <title>Nuclear genome of Blastocystis sp. subtype 1 NandII.</title>
        <authorList>
            <person name="Gentekaki E."/>
            <person name="Curtis B."/>
            <person name="Stairs C."/>
            <person name="Eme L."/>
            <person name="Herman E."/>
            <person name="Klimes V."/>
            <person name="Arias M.C."/>
            <person name="Elias M."/>
            <person name="Hilliou F."/>
            <person name="Klute M."/>
            <person name="Malik S.-B."/>
            <person name="Pightling A."/>
            <person name="Rachubinski R."/>
            <person name="Salas D."/>
            <person name="Schlacht A."/>
            <person name="Suga H."/>
            <person name="Archibald J."/>
            <person name="Ball S.G."/>
            <person name="Clark G."/>
            <person name="Dacks J."/>
            <person name="Van Der Giezen M."/>
            <person name="Tsaousis A."/>
            <person name="Roger A."/>
        </authorList>
    </citation>
    <scope>NUCLEOTIDE SEQUENCE [LARGE SCALE GENOMIC DNA]</scope>
    <source>
        <strain evidence="3">ATCC 50177 / NandII</strain>
    </source>
</reference>
<accession>A0A196SL94</accession>
<dbReference type="EMBL" id="LXWW01000016">
    <property type="protein sequence ID" value="OAO17830.1"/>
    <property type="molecule type" value="Genomic_DNA"/>
</dbReference>
<evidence type="ECO:0000256" key="1">
    <source>
        <dbReference type="SAM" id="Coils"/>
    </source>
</evidence>
<comment type="caution">
    <text evidence="2">The sequence shown here is derived from an EMBL/GenBank/DDBJ whole genome shotgun (WGS) entry which is preliminary data.</text>
</comment>
<organism evidence="2 3">
    <name type="scientific">Blastocystis sp. subtype 1 (strain ATCC 50177 / NandII)</name>
    <dbReference type="NCBI Taxonomy" id="478820"/>
    <lineage>
        <taxon>Eukaryota</taxon>
        <taxon>Sar</taxon>
        <taxon>Stramenopiles</taxon>
        <taxon>Bigyra</taxon>
        <taxon>Opalozoa</taxon>
        <taxon>Opalinata</taxon>
        <taxon>Blastocystidae</taxon>
        <taxon>Blastocystis</taxon>
    </lineage>
</organism>
<dbReference type="Proteomes" id="UP000078348">
    <property type="component" value="Unassembled WGS sequence"/>
</dbReference>
<gene>
    <name evidence="2" type="ORF">AV274_0433</name>
</gene>
<protein>
    <submittedName>
        <fullName evidence="2">Uncharacterized protein</fullName>
    </submittedName>
</protein>
<keyword evidence="1" id="KW-0175">Coiled coil</keyword>